<keyword evidence="3" id="KW-1185">Reference proteome</keyword>
<dbReference type="AlphaFoldDB" id="A0A2P6NXI5"/>
<accession>A0A2P6NXI5</accession>
<gene>
    <name evidence="2" type="ORF">PROFUN_02742</name>
</gene>
<protein>
    <submittedName>
        <fullName evidence="2">Uncharacterized protein</fullName>
    </submittedName>
</protein>
<organism evidence="2 3">
    <name type="scientific">Planoprotostelium fungivorum</name>
    <dbReference type="NCBI Taxonomy" id="1890364"/>
    <lineage>
        <taxon>Eukaryota</taxon>
        <taxon>Amoebozoa</taxon>
        <taxon>Evosea</taxon>
        <taxon>Variosea</taxon>
        <taxon>Cavosteliida</taxon>
        <taxon>Cavosteliaceae</taxon>
        <taxon>Planoprotostelium</taxon>
    </lineage>
</organism>
<proteinExistence type="predicted"/>
<dbReference type="EMBL" id="MDYQ01000008">
    <property type="protein sequence ID" value="PRP88646.1"/>
    <property type="molecule type" value="Genomic_DNA"/>
</dbReference>
<dbReference type="InParanoid" id="A0A2P6NXI5"/>
<evidence type="ECO:0000313" key="3">
    <source>
        <dbReference type="Proteomes" id="UP000241769"/>
    </source>
</evidence>
<dbReference type="Proteomes" id="UP000241769">
    <property type="component" value="Unassembled WGS sequence"/>
</dbReference>
<sequence length="134" mass="14890">MSSAPARNPEPPKGDHVDLVGDYHYAKGSSGIEKYTQDVSLRADGTASYSEYNETRTESFTRSGDGSWKVEEDLIWVYCRELKKVTKAKKTVPIPGFGDETKVDLNVAVEMKLQQVRTAPPAGPTAPKNRWTKK</sequence>
<evidence type="ECO:0000313" key="2">
    <source>
        <dbReference type="EMBL" id="PRP88646.1"/>
    </source>
</evidence>
<comment type="caution">
    <text evidence="2">The sequence shown here is derived from an EMBL/GenBank/DDBJ whole genome shotgun (WGS) entry which is preliminary data.</text>
</comment>
<feature type="region of interest" description="Disordered" evidence="1">
    <location>
        <begin position="115"/>
        <end position="134"/>
    </location>
</feature>
<evidence type="ECO:0000256" key="1">
    <source>
        <dbReference type="SAM" id="MobiDB-lite"/>
    </source>
</evidence>
<reference evidence="2 3" key="1">
    <citation type="journal article" date="2018" name="Genome Biol. Evol.">
        <title>Multiple Roots of Fruiting Body Formation in Amoebozoa.</title>
        <authorList>
            <person name="Hillmann F."/>
            <person name="Forbes G."/>
            <person name="Novohradska S."/>
            <person name="Ferling I."/>
            <person name="Riege K."/>
            <person name="Groth M."/>
            <person name="Westermann M."/>
            <person name="Marz M."/>
            <person name="Spaller T."/>
            <person name="Winckler T."/>
            <person name="Schaap P."/>
            <person name="Glockner G."/>
        </authorList>
    </citation>
    <scope>NUCLEOTIDE SEQUENCE [LARGE SCALE GENOMIC DNA]</scope>
    <source>
        <strain evidence="2 3">Jena</strain>
    </source>
</reference>
<name>A0A2P6NXI5_9EUKA</name>